<evidence type="ECO:0000256" key="3">
    <source>
        <dbReference type="ARBA" id="ARBA00023125"/>
    </source>
</evidence>
<evidence type="ECO:0000256" key="2">
    <source>
        <dbReference type="ARBA" id="ARBA00023015"/>
    </source>
</evidence>
<dbReference type="SMART" id="SM00028">
    <property type="entry name" value="TPR"/>
    <property type="match status" value="2"/>
</dbReference>
<dbReference type="Gene3D" id="1.10.10.10">
    <property type="entry name" value="Winged helix-like DNA-binding domain superfamily/Winged helix DNA-binding domain"/>
    <property type="match status" value="1"/>
</dbReference>
<dbReference type="SUPFAM" id="SSF48452">
    <property type="entry name" value="TPR-like"/>
    <property type="match status" value="2"/>
</dbReference>
<dbReference type="Gene3D" id="3.40.50.300">
    <property type="entry name" value="P-loop containing nucleotide triphosphate hydrolases"/>
    <property type="match status" value="1"/>
</dbReference>
<gene>
    <name evidence="9" type="ORF">EV192_12115</name>
</gene>
<keyword evidence="3 6" id="KW-0238">DNA-binding</keyword>
<dbReference type="GO" id="GO:0043531">
    <property type="term" value="F:ADP binding"/>
    <property type="evidence" value="ECO:0007669"/>
    <property type="project" value="InterPro"/>
</dbReference>
<dbReference type="PANTHER" id="PTHR35807:SF1">
    <property type="entry name" value="TRANSCRIPTIONAL REGULATOR REDD"/>
    <property type="match status" value="1"/>
</dbReference>
<evidence type="ECO:0000259" key="8">
    <source>
        <dbReference type="PROSITE" id="PS51755"/>
    </source>
</evidence>
<comment type="caution">
    <text evidence="9">The sequence shown here is derived from an EMBL/GenBank/DDBJ whole genome shotgun (WGS) entry which is preliminary data.</text>
</comment>
<comment type="similarity">
    <text evidence="1">Belongs to the AfsR/DnrI/RedD regulatory family.</text>
</comment>
<dbReference type="GO" id="GO:0003677">
    <property type="term" value="F:DNA binding"/>
    <property type="evidence" value="ECO:0007669"/>
    <property type="project" value="UniProtKB-UniRule"/>
</dbReference>
<dbReference type="InterPro" id="IPR019734">
    <property type="entry name" value="TPR_rpt"/>
</dbReference>
<dbReference type="CDD" id="cd15831">
    <property type="entry name" value="BTAD"/>
    <property type="match status" value="1"/>
</dbReference>
<dbReference type="InterPro" id="IPR005158">
    <property type="entry name" value="BTAD"/>
</dbReference>
<dbReference type="Proteomes" id="UP000295680">
    <property type="component" value="Unassembled WGS sequence"/>
</dbReference>
<dbReference type="PRINTS" id="PR00364">
    <property type="entry name" value="DISEASERSIST"/>
</dbReference>
<dbReference type="PROSITE" id="PS51755">
    <property type="entry name" value="OMPR_PHOB"/>
    <property type="match status" value="1"/>
</dbReference>
<feature type="domain" description="OmpR/PhoB-type" evidence="8">
    <location>
        <begin position="1"/>
        <end position="90"/>
    </location>
</feature>
<keyword evidence="10" id="KW-1185">Reference proteome</keyword>
<dbReference type="InterPro" id="IPR011990">
    <property type="entry name" value="TPR-like_helical_dom_sf"/>
</dbReference>
<dbReference type="PROSITE" id="PS50005">
    <property type="entry name" value="TPR"/>
    <property type="match status" value="1"/>
</dbReference>
<dbReference type="InterPro" id="IPR027417">
    <property type="entry name" value="P-loop_NTPase"/>
</dbReference>
<feature type="compositionally biased region" description="Basic residues" evidence="7">
    <location>
        <begin position="835"/>
        <end position="845"/>
    </location>
</feature>
<dbReference type="SUPFAM" id="SSF46894">
    <property type="entry name" value="C-terminal effector domain of the bipartite response regulators"/>
    <property type="match status" value="1"/>
</dbReference>
<dbReference type="GO" id="GO:0006355">
    <property type="term" value="P:regulation of DNA-templated transcription"/>
    <property type="evidence" value="ECO:0007669"/>
    <property type="project" value="InterPro"/>
</dbReference>
<keyword evidence="4" id="KW-0804">Transcription</keyword>
<dbReference type="Gene3D" id="1.25.40.10">
    <property type="entry name" value="Tetratricopeptide repeat domain"/>
    <property type="match status" value="2"/>
</dbReference>
<dbReference type="AlphaFoldDB" id="A0A4R2IJL5"/>
<name>A0A4R2IJL5_9PSEU</name>
<proteinExistence type="inferred from homology"/>
<keyword evidence="5" id="KW-0802">TPR repeat</keyword>
<organism evidence="9 10">
    <name type="scientific">Actinocrispum wychmicini</name>
    <dbReference type="NCBI Taxonomy" id="1213861"/>
    <lineage>
        <taxon>Bacteria</taxon>
        <taxon>Bacillati</taxon>
        <taxon>Actinomycetota</taxon>
        <taxon>Actinomycetes</taxon>
        <taxon>Pseudonocardiales</taxon>
        <taxon>Pseudonocardiaceae</taxon>
        <taxon>Actinocrispum</taxon>
    </lineage>
</organism>
<evidence type="ECO:0000313" key="10">
    <source>
        <dbReference type="Proteomes" id="UP000295680"/>
    </source>
</evidence>
<evidence type="ECO:0000256" key="1">
    <source>
        <dbReference type="ARBA" id="ARBA00005820"/>
    </source>
</evidence>
<evidence type="ECO:0000256" key="6">
    <source>
        <dbReference type="PROSITE-ProRule" id="PRU01091"/>
    </source>
</evidence>
<dbReference type="PANTHER" id="PTHR35807">
    <property type="entry name" value="TRANSCRIPTIONAL REGULATOR REDD-RELATED"/>
    <property type="match status" value="1"/>
</dbReference>
<dbReference type="SMART" id="SM01043">
    <property type="entry name" value="BTAD"/>
    <property type="match status" value="1"/>
</dbReference>
<dbReference type="Pfam" id="PF00486">
    <property type="entry name" value="Trans_reg_C"/>
    <property type="match status" value="1"/>
</dbReference>
<dbReference type="InterPro" id="IPR001867">
    <property type="entry name" value="OmpR/PhoB-type_DNA-bd"/>
</dbReference>
<dbReference type="Pfam" id="PF13424">
    <property type="entry name" value="TPR_12"/>
    <property type="match status" value="1"/>
</dbReference>
<dbReference type="Pfam" id="PF03704">
    <property type="entry name" value="BTAD"/>
    <property type="match status" value="1"/>
</dbReference>
<protein>
    <submittedName>
        <fullName evidence="9">DNA-binding SARP family transcriptional activator</fullName>
    </submittedName>
</protein>
<feature type="region of interest" description="Disordered" evidence="7">
    <location>
        <begin position="808"/>
        <end position="895"/>
    </location>
</feature>
<evidence type="ECO:0000256" key="4">
    <source>
        <dbReference type="ARBA" id="ARBA00023163"/>
    </source>
</evidence>
<evidence type="ECO:0000256" key="7">
    <source>
        <dbReference type="SAM" id="MobiDB-lite"/>
    </source>
</evidence>
<dbReference type="Pfam" id="PF00931">
    <property type="entry name" value="NB-ARC"/>
    <property type="match status" value="1"/>
</dbReference>
<reference evidence="9 10" key="1">
    <citation type="submission" date="2019-03" db="EMBL/GenBank/DDBJ databases">
        <title>Genomic Encyclopedia of Type Strains, Phase IV (KMG-IV): sequencing the most valuable type-strain genomes for metagenomic binning, comparative biology and taxonomic classification.</title>
        <authorList>
            <person name="Goeker M."/>
        </authorList>
    </citation>
    <scope>NUCLEOTIDE SEQUENCE [LARGE SCALE GENOMIC DNA]</scope>
    <source>
        <strain evidence="9 10">DSM 45934</strain>
    </source>
</reference>
<dbReference type="SMART" id="SM00862">
    <property type="entry name" value="Trans_reg_C"/>
    <property type="match status" value="1"/>
</dbReference>
<feature type="compositionally biased region" description="Basic residues" evidence="7">
    <location>
        <begin position="861"/>
        <end position="886"/>
    </location>
</feature>
<accession>A0A4R2IJL5</accession>
<dbReference type="InterPro" id="IPR016032">
    <property type="entry name" value="Sig_transdc_resp-reg_C-effctor"/>
</dbReference>
<feature type="DNA-binding region" description="OmpR/PhoB-type" evidence="6">
    <location>
        <begin position="1"/>
        <end position="90"/>
    </location>
</feature>
<dbReference type="InterPro" id="IPR036388">
    <property type="entry name" value="WH-like_DNA-bd_sf"/>
</dbReference>
<sequence length="895" mass="98072">MKFRLLGPFEIEAAGPVWIPRRRERCLLAVLLLEQGRMVAADRLADLLWDGQPPSTVRTLLRSHVSRLRGAIGSDDVVIDWQTSGYVLHTDPATIDAHVFRTMVGKARELTEPDDKAKVLRAALRLWRGPVLADIATGWISDRLGARLEELRREALDQRISADLAAGRHRELIGELTELLAGRPGQERFAAHLMVALYRSGRQGDALAVYDDSRRILAGELGLSPGAELRRLHERILRADPVLDLPEQVDTRRHARGHLPAQLPGSPQSFAGRADELATLDERMRPGTSVVVLAICGAGGIGKTWLALAWAHRHVERFPDGQLFVDLHGFSPAGPPKTPTVAIRAFLDALGVEPHRIPPELDGQAALYRSLVADKRMLIVLDNAASTDQVTPLLPGGSRCTVLVTSRDRLAGLTIRHGAHSLRLDALSDDESHAVLRNRLGPTRVTAEARAVAELVDSCAGFPLALGLIAGRAHSLPQLPLAEFAAELRESRMNALADADPAASLPSVLSHSCRALTDEQRLVFALLGIAPGPDIGLPAAASLVGLSPTRARAALRALESASLLNQQAHDRYSMHDLVRQYATTVAHRDLTEETREAGLRRILDFYTYTAYTADRLLAPHRESIDVVPAGTHHPLADLPTALAWLTTEHSNLLAGQHIAATRGWHGVVSDLAWALTTFHTRRGDRQHRLAVWQAALDAAAHLPDPVARIFAHRYLGLAFADLGHHEDAIGHLRQALALAEQHPNRIHQAQTYHALVWTWGRSGDYPQAMNHATRALKLLRGLDQPAWEAIALNDAGWCAARSGDYDTARAHLPGRPGPVPAPQPHRCGRRPGQPRLHRPAHRPPRSSRPPLPAGADPVPRPRQHLLRRQHSRPSWPRPRRPRRTRSCRSGVAGSA</sequence>
<dbReference type="EMBL" id="SLWS01000021">
    <property type="protein sequence ID" value="TCO45251.1"/>
    <property type="molecule type" value="Genomic_DNA"/>
</dbReference>
<dbReference type="InterPro" id="IPR051677">
    <property type="entry name" value="AfsR-DnrI-RedD_regulator"/>
</dbReference>
<evidence type="ECO:0000256" key="5">
    <source>
        <dbReference type="PROSITE-ProRule" id="PRU00339"/>
    </source>
</evidence>
<keyword evidence="2" id="KW-0805">Transcription regulation</keyword>
<dbReference type="SUPFAM" id="SSF52540">
    <property type="entry name" value="P-loop containing nucleoside triphosphate hydrolases"/>
    <property type="match status" value="1"/>
</dbReference>
<evidence type="ECO:0000313" key="9">
    <source>
        <dbReference type="EMBL" id="TCO45251.1"/>
    </source>
</evidence>
<dbReference type="GO" id="GO:0000160">
    <property type="term" value="P:phosphorelay signal transduction system"/>
    <property type="evidence" value="ECO:0007669"/>
    <property type="project" value="InterPro"/>
</dbReference>
<feature type="repeat" description="TPR" evidence="5">
    <location>
        <begin position="709"/>
        <end position="742"/>
    </location>
</feature>
<dbReference type="InterPro" id="IPR002182">
    <property type="entry name" value="NB-ARC"/>
</dbReference>